<comment type="caution">
    <text evidence="2">The sequence shown here is derived from an EMBL/GenBank/DDBJ whole genome shotgun (WGS) entry which is preliminary data.</text>
</comment>
<dbReference type="SUPFAM" id="SSF81383">
    <property type="entry name" value="F-box domain"/>
    <property type="match status" value="1"/>
</dbReference>
<dbReference type="InterPro" id="IPR036047">
    <property type="entry name" value="F-box-like_dom_sf"/>
</dbReference>
<dbReference type="InterPro" id="IPR032675">
    <property type="entry name" value="LRR_dom_sf"/>
</dbReference>
<protein>
    <submittedName>
        <fullName evidence="2">F-box domain, leucine-rich repeat domain superfamily, F-box-like domain superfamily</fullName>
    </submittedName>
</protein>
<dbReference type="InterPro" id="IPR001810">
    <property type="entry name" value="F-box_dom"/>
</dbReference>
<dbReference type="Gramene" id="mRNA:HanXRQr2_Chr16g0773351">
    <property type="protein sequence ID" value="mRNA:HanXRQr2_Chr16g0773351"/>
    <property type="gene ID" value="HanXRQr2_Chr16g0773351"/>
</dbReference>
<dbReference type="PANTHER" id="PTHR31639">
    <property type="entry name" value="F-BOX PROTEIN-LIKE"/>
    <property type="match status" value="1"/>
</dbReference>
<feature type="domain" description="F-box" evidence="1">
    <location>
        <begin position="16"/>
        <end position="50"/>
    </location>
</feature>
<dbReference type="PROSITE" id="PS50181">
    <property type="entry name" value="FBOX"/>
    <property type="match status" value="1"/>
</dbReference>
<sequence length="397" mass="45242">MHDFIRCRMEPECLLPDRISNLPSSLVQTILTLIPIRDAYRTSILSRNWRHRCVNLPKLEFDDKLLEKSTTSQLSIKCKVVHAIYTVLLLHRGPVLEFSLCVSQLPSCCEIDQIIMHLANNTTVEKFNLVIGLGHSAYKIPSSFFSLKRLTHINLKNCVVHLQSTSFRFERLTSLCFHNVNITNKMLICFISCCPILKSLTLVRSNNVPIGEEKHFVGSDQYSDLVQLFQLLPLIEHLEMNCCPVKVEDKGVIPQSLANKLVHLRALVLHALSFGKEDELRFVILLVTSSPNLKKIKMEMNCSPTEAMSQTAMNLFELQDYSYVKLDHLDELEITNFGDMKPGMDFLKLILAKSSMLKKVRVVINNNISVSDEVKMLRDVLWNPCASVGAQIKFERA</sequence>
<dbReference type="Gene3D" id="3.80.10.10">
    <property type="entry name" value="Ribonuclease Inhibitor"/>
    <property type="match status" value="1"/>
</dbReference>
<evidence type="ECO:0000313" key="3">
    <source>
        <dbReference type="Proteomes" id="UP000215914"/>
    </source>
</evidence>
<gene>
    <name evidence="2" type="ORF">HanXRQr2_Chr16g0773351</name>
</gene>
<dbReference type="PANTHER" id="PTHR31639:SF326">
    <property type="entry name" value="F-BOX DOMAIN, FBD DOMAIN, F-BOX-LIKE DOMAIN SUPERFAMILY PROTEIN"/>
    <property type="match status" value="1"/>
</dbReference>
<reference evidence="2" key="1">
    <citation type="journal article" date="2017" name="Nature">
        <title>The sunflower genome provides insights into oil metabolism, flowering and Asterid evolution.</title>
        <authorList>
            <person name="Badouin H."/>
            <person name="Gouzy J."/>
            <person name="Grassa C.J."/>
            <person name="Murat F."/>
            <person name="Staton S.E."/>
            <person name="Cottret L."/>
            <person name="Lelandais-Briere C."/>
            <person name="Owens G.L."/>
            <person name="Carrere S."/>
            <person name="Mayjonade B."/>
            <person name="Legrand L."/>
            <person name="Gill N."/>
            <person name="Kane N.C."/>
            <person name="Bowers J.E."/>
            <person name="Hubner S."/>
            <person name="Bellec A."/>
            <person name="Berard A."/>
            <person name="Berges H."/>
            <person name="Blanchet N."/>
            <person name="Boniface M.C."/>
            <person name="Brunel D."/>
            <person name="Catrice O."/>
            <person name="Chaidir N."/>
            <person name="Claudel C."/>
            <person name="Donnadieu C."/>
            <person name="Faraut T."/>
            <person name="Fievet G."/>
            <person name="Helmstetter N."/>
            <person name="King M."/>
            <person name="Knapp S.J."/>
            <person name="Lai Z."/>
            <person name="Le Paslier M.C."/>
            <person name="Lippi Y."/>
            <person name="Lorenzon L."/>
            <person name="Mandel J.R."/>
            <person name="Marage G."/>
            <person name="Marchand G."/>
            <person name="Marquand E."/>
            <person name="Bret-Mestries E."/>
            <person name="Morien E."/>
            <person name="Nambeesan S."/>
            <person name="Nguyen T."/>
            <person name="Pegot-Espagnet P."/>
            <person name="Pouilly N."/>
            <person name="Raftis F."/>
            <person name="Sallet E."/>
            <person name="Schiex T."/>
            <person name="Thomas J."/>
            <person name="Vandecasteele C."/>
            <person name="Vares D."/>
            <person name="Vear F."/>
            <person name="Vautrin S."/>
            <person name="Crespi M."/>
            <person name="Mangin B."/>
            <person name="Burke J.M."/>
            <person name="Salse J."/>
            <person name="Munos S."/>
            <person name="Vincourt P."/>
            <person name="Rieseberg L.H."/>
            <person name="Langlade N.B."/>
        </authorList>
    </citation>
    <scope>NUCLEOTIDE SEQUENCE</scope>
    <source>
        <tissue evidence="2">Leaves</tissue>
    </source>
</reference>
<dbReference type="EMBL" id="MNCJ02000331">
    <property type="protein sequence ID" value="KAF5762144.1"/>
    <property type="molecule type" value="Genomic_DNA"/>
</dbReference>
<dbReference type="Proteomes" id="UP000215914">
    <property type="component" value="Unassembled WGS sequence"/>
</dbReference>
<accession>A0A9K3H2C9</accession>
<dbReference type="InterPro" id="IPR055411">
    <property type="entry name" value="LRR_FXL15/At3g58940/PEG3-like"/>
</dbReference>
<dbReference type="Pfam" id="PF00646">
    <property type="entry name" value="F-box"/>
    <property type="match status" value="1"/>
</dbReference>
<organism evidence="2 3">
    <name type="scientific">Helianthus annuus</name>
    <name type="common">Common sunflower</name>
    <dbReference type="NCBI Taxonomy" id="4232"/>
    <lineage>
        <taxon>Eukaryota</taxon>
        <taxon>Viridiplantae</taxon>
        <taxon>Streptophyta</taxon>
        <taxon>Embryophyta</taxon>
        <taxon>Tracheophyta</taxon>
        <taxon>Spermatophyta</taxon>
        <taxon>Magnoliopsida</taxon>
        <taxon>eudicotyledons</taxon>
        <taxon>Gunneridae</taxon>
        <taxon>Pentapetalae</taxon>
        <taxon>asterids</taxon>
        <taxon>campanulids</taxon>
        <taxon>Asterales</taxon>
        <taxon>Asteraceae</taxon>
        <taxon>Asteroideae</taxon>
        <taxon>Heliantheae alliance</taxon>
        <taxon>Heliantheae</taxon>
        <taxon>Helianthus</taxon>
    </lineage>
</organism>
<dbReference type="SUPFAM" id="SSF52047">
    <property type="entry name" value="RNI-like"/>
    <property type="match status" value="1"/>
</dbReference>
<dbReference type="Pfam" id="PF24758">
    <property type="entry name" value="LRR_At5g56370"/>
    <property type="match status" value="1"/>
</dbReference>
<proteinExistence type="predicted"/>
<reference evidence="2" key="2">
    <citation type="submission" date="2020-06" db="EMBL/GenBank/DDBJ databases">
        <title>Helianthus annuus Genome sequencing and assembly Release 2.</title>
        <authorList>
            <person name="Gouzy J."/>
            <person name="Langlade N."/>
            <person name="Munos S."/>
        </authorList>
    </citation>
    <scope>NUCLEOTIDE SEQUENCE</scope>
    <source>
        <tissue evidence="2">Leaves</tissue>
    </source>
</reference>
<keyword evidence="3" id="KW-1185">Reference proteome</keyword>
<name>A0A9K3H2C9_HELAN</name>
<evidence type="ECO:0000259" key="1">
    <source>
        <dbReference type="PROSITE" id="PS50181"/>
    </source>
</evidence>
<dbReference type="AlphaFoldDB" id="A0A9K3H2C9"/>
<evidence type="ECO:0000313" key="2">
    <source>
        <dbReference type="EMBL" id="KAF5762144.1"/>
    </source>
</evidence>